<dbReference type="InterPro" id="IPR016181">
    <property type="entry name" value="Acyl_CoA_acyltransferase"/>
</dbReference>
<accession>A0A8H5BIB7</accession>
<dbReference type="AlphaFoldDB" id="A0A8H5BIB7"/>
<evidence type="ECO:0000259" key="1">
    <source>
        <dbReference type="PROSITE" id="PS51186"/>
    </source>
</evidence>
<dbReference type="InterPro" id="IPR000182">
    <property type="entry name" value="GNAT_dom"/>
</dbReference>
<dbReference type="GO" id="GO:0016747">
    <property type="term" value="F:acyltransferase activity, transferring groups other than amino-acyl groups"/>
    <property type="evidence" value="ECO:0007669"/>
    <property type="project" value="InterPro"/>
</dbReference>
<feature type="domain" description="N-acetyltransferase" evidence="1">
    <location>
        <begin position="7"/>
        <end position="173"/>
    </location>
</feature>
<evidence type="ECO:0000313" key="3">
    <source>
        <dbReference type="Proteomes" id="UP000567179"/>
    </source>
</evidence>
<dbReference type="OrthoDB" id="630895at2759"/>
<sequence length="191" mass="21874">MYTTQRLMLRGYRPGNSDKDFILDLFQNHNVLVNLTEEYITPNYHTNSDRLEAMIKCALFVVVEEKKGTSGQYLVGFALVDIKKPQHLDGHMGMALSEEHWGKGYGTEILEWLKPFSFKTLGLRRLSLHVYSSNKAAIALYKKTGFEVEGCIREALWKEGEWVDVIWMGILSRDYYASIDADRLTGSDPLS</sequence>
<dbReference type="PANTHER" id="PTHR43415:SF3">
    <property type="entry name" value="GNAT-FAMILY ACETYLTRANSFERASE"/>
    <property type="match status" value="1"/>
</dbReference>
<reference evidence="2 3" key="1">
    <citation type="journal article" date="2020" name="ISME J.">
        <title>Uncovering the hidden diversity of litter-decomposition mechanisms in mushroom-forming fungi.</title>
        <authorList>
            <person name="Floudas D."/>
            <person name="Bentzer J."/>
            <person name="Ahren D."/>
            <person name="Johansson T."/>
            <person name="Persson P."/>
            <person name="Tunlid A."/>
        </authorList>
    </citation>
    <scope>NUCLEOTIDE SEQUENCE [LARGE SCALE GENOMIC DNA]</scope>
    <source>
        <strain evidence="2 3">CBS 101986</strain>
    </source>
</reference>
<name>A0A8H5BIB7_9AGAR</name>
<proteinExistence type="predicted"/>
<dbReference type="PROSITE" id="PS51186">
    <property type="entry name" value="GNAT"/>
    <property type="match status" value="1"/>
</dbReference>
<dbReference type="PANTHER" id="PTHR43415">
    <property type="entry name" value="SPERMIDINE N(1)-ACETYLTRANSFERASE"/>
    <property type="match status" value="1"/>
</dbReference>
<dbReference type="EMBL" id="JAACJJ010000017">
    <property type="protein sequence ID" value="KAF5323790.1"/>
    <property type="molecule type" value="Genomic_DNA"/>
</dbReference>
<gene>
    <name evidence="2" type="ORF">D9619_012925</name>
</gene>
<evidence type="ECO:0000313" key="2">
    <source>
        <dbReference type="EMBL" id="KAF5323790.1"/>
    </source>
</evidence>
<dbReference type="Proteomes" id="UP000567179">
    <property type="component" value="Unassembled WGS sequence"/>
</dbReference>
<dbReference type="Gene3D" id="3.40.630.30">
    <property type="match status" value="1"/>
</dbReference>
<organism evidence="2 3">
    <name type="scientific">Psilocybe cf. subviscida</name>
    <dbReference type="NCBI Taxonomy" id="2480587"/>
    <lineage>
        <taxon>Eukaryota</taxon>
        <taxon>Fungi</taxon>
        <taxon>Dikarya</taxon>
        <taxon>Basidiomycota</taxon>
        <taxon>Agaricomycotina</taxon>
        <taxon>Agaricomycetes</taxon>
        <taxon>Agaricomycetidae</taxon>
        <taxon>Agaricales</taxon>
        <taxon>Agaricineae</taxon>
        <taxon>Strophariaceae</taxon>
        <taxon>Psilocybe</taxon>
    </lineage>
</organism>
<comment type="caution">
    <text evidence="2">The sequence shown here is derived from an EMBL/GenBank/DDBJ whole genome shotgun (WGS) entry which is preliminary data.</text>
</comment>
<dbReference type="Pfam" id="PF00583">
    <property type="entry name" value="Acetyltransf_1"/>
    <property type="match status" value="1"/>
</dbReference>
<dbReference type="CDD" id="cd04301">
    <property type="entry name" value="NAT_SF"/>
    <property type="match status" value="1"/>
</dbReference>
<dbReference type="SUPFAM" id="SSF55729">
    <property type="entry name" value="Acyl-CoA N-acyltransferases (Nat)"/>
    <property type="match status" value="1"/>
</dbReference>
<keyword evidence="3" id="KW-1185">Reference proteome</keyword>
<protein>
    <recommendedName>
        <fullName evidence="1">N-acetyltransferase domain-containing protein</fullName>
    </recommendedName>
</protein>